<feature type="non-terminal residue" evidence="2">
    <location>
        <position position="1"/>
    </location>
</feature>
<organism evidence="2 3">
    <name type="scientific">Genlisea aurea</name>
    <dbReference type="NCBI Taxonomy" id="192259"/>
    <lineage>
        <taxon>Eukaryota</taxon>
        <taxon>Viridiplantae</taxon>
        <taxon>Streptophyta</taxon>
        <taxon>Embryophyta</taxon>
        <taxon>Tracheophyta</taxon>
        <taxon>Spermatophyta</taxon>
        <taxon>Magnoliopsida</taxon>
        <taxon>eudicotyledons</taxon>
        <taxon>Gunneridae</taxon>
        <taxon>Pentapetalae</taxon>
        <taxon>asterids</taxon>
        <taxon>lamiids</taxon>
        <taxon>Lamiales</taxon>
        <taxon>Lentibulariaceae</taxon>
        <taxon>Genlisea</taxon>
    </lineage>
</organism>
<dbReference type="InterPro" id="IPR036397">
    <property type="entry name" value="RNaseH_sf"/>
</dbReference>
<dbReference type="Pfam" id="PF13456">
    <property type="entry name" value="RVT_3"/>
    <property type="match status" value="1"/>
</dbReference>
<evidence type="ECO:0000259" key="1">
    <source>
        <dbReference type="Pfam" id="PF13456"/>
    </source>
</evidence>
<dbReference type="AlphaFoldDB" id="S8D6G7"/>
<dbReference type="Gene3D" id="3.30.420.10">
    <property type="entry name" value="Ribonuclease H-like superfamily/Ribonuclease H"/>
    <property type="match status" value="1"/>
</dbReference>
<evidence type="ECO:0000313" key="3">
    <source>
        <dbReference type="Proteomes" id="UP000015453"/>
    </source>
</evidence>
<dbReference type="GO" id="GO:0003676">
    <property type="term" value="F:nucleic acid binding"/>
    <property type="evidence" value="ECO:0007669"/>
    <property type="project" value="InterPro"/>
</dbReference>
<dbReference type="InterPro" id="IPR002156">
    <property type="entry name" value="RNaseH_domain"/>
</dbReference>
<comment type="caution">
    <text evidence="2">The sequence shown here is derived from an EMBL/GenBank/DDBJ whole genome shotgun (WGS) entry which is preliminary data.</text>
</comment>
<reference evidence="2 3" key="1">
    <citation type="journal article" date="2013" name="BMC Genomics">
        <title>The miniature genome of a carnivorous plant Genlisea aurea contains a low number of genes and short non-coding sequences.</title>
        <authorList>
            <person name="Leushkin E.V."/>
            <person name="Sutormin R.A."/>
            <person name="Nabieva E.R."/>
            <person name="Penin A.A."/>
            <person name="Kondrashov A.S."/>
            <person name="Logacheva M.D."/>
        </authorList>
    </citation>
    <scope>NUCLEOTIDE SEQUENCE [LARGE SCALE GENOMIC DNA]</scope>
</reference>
<dbReference type="OrthoDB" id="1712133at2759"/>
<gene>
    <name evidence="2" type="ORF">M569_16548</name>
</gene>
<feature type="domain" description="RNase H type-1" evidence="1">
    <location>
        <begin position="2"/>
        <end position="62"/>
    </location>
</feature>
<protein>
    <recommendedName>
        <fullName evidence="1">RNase H type-1 domain-containing protein</fullName>
    </recommendedName>
</protein>
<name>S8D6G7_9LAMI</name>
<keyword evidence="3" id="KW-1185">Reference proteome</keyword>
<sequence>LRTIKIETDCLTLVCAINENIMLNASLLNTLTDIKVLLMTFDSCVVCFIRRQANNAAHLLAK</sequence>
<dbReference type="EMBL" id="AUSU01009378">
    <property type="protein sequence ID" value="EPS58268.1"/>
    <property type="molecule type" value="Genomic_DNA"/>
</dbReference>
<evidence type="ECO:0000313" key="2">
    <source>
        <dbReference type="EMBL" id="EPS58268.1"/>
    </source>
</evidence>
<feature type="non-terminal residue" evidence="2">
    <location>
        <position position="62"/>
    </location>
</feature>
<dbReference type="Proteomes" id="UP000015453">
    <property type="component" value="Unassembled WGS sequence"/>
</dbReference>
<dbReference type="GO" id="GO:0004523">
    <property type="term" value="F:RNA-DNA hybrid ribonuclease activity"/>
    <property type="evidence" value="ECO:0007669"/>
    <property type="project" value="InterPro"/>
</dbReference>
<accession>S8D6G7</accession>
<proteinExistence type="predicted"/>